<evidence type="ECO:0000259" key="13">
    <source>
        <dbReference type="Pfam" id="PF02768"/>
    </source>
</evidence>
<proteinExistence type="inferred from homology"/>
<dbReference type="GO" id="GO:0008408">
    <property type="term" value="F:3'-5' exonuclease activity"/>
    <property type="evidence" value="ECO:0007669"/>
    <property type="project" value="InterPro"/>
</dbReference>
<dbReference type="Gene3D" id="3.70.10.10">
    <property type="match status" value="1"/>
</dbReference>
<keyword evidence="4 10" id="KW-0963">Cytoplasm</keyword>
<dbReference type="AlphaFoldDB" id="A0A7G9WHD3"/>
<feature type="domain" description="DNA polymerase III beta sliding clamp N-terminal" evidence="11">
    <location>
        <begin position="1"/>
        <end position="120"/>
    </location>
</feature>
<dbReference type="EMBL" id="CP060696">
    <property type="protein sequence ID" value="QNO18095.1"/>
    <property type="molecule type" value="Genomic_DNA"/>
</dbReference>
<dbReference type="GO" id="GO:0003677">
    <property type="term" value="F:DNA binding"/>
    <property type="evidence" value="ECO:0007669"/>
    <property type="project" value="UniProtKB-UniRule"/>
</dbReference>
<evidence type="ECO:0000256" key="6">
    <source>
        <dbReference type="ARBA" id="ARBA00022695"/>
    </source>
</evidence>
<dbReference type="GO" id="GO:0005737">
    <property type="term" value="C:cytoplasm"/>
    <property type="evidence" value="ECO:0007669"/>
    <property type="project" value="UniProtKB-SubCell"/>
</dbReference>
<comment type="similarity">
    <text evidence="2 10">Belongs to the beta sliding clamp family.</text>
</comment>
<dbReference type="GO" id="GO:0006271">
    <property type="term" value="P:DNA strand elongation involved in DNA replication"/>
    <property type="evidence" value="ECO:0007669"/>
    <property type="project" value="TreeGrafter"/>
</dbReference>
<dbReference type="Pfam" id="PF02768">
    <property type="entry name" value="DNA_pol3_beta_3"/>
    <property type="match status" value="1"/>
</dbReference>
<keyword evidence="15" id="KW-1185">Reference proteome</keyword>
<organism evidence="14 15">
    <name type="scientific">Caproicibacterium amylolyticum</name>
    <dbReference type="NCBI Taxonomy" id="2766537"/>
    <lineage>
        <taxon>Bacteria</taxon>
        <taxon>Bacillati</taxon>
        <taxon>Bacillota</taxon>
        <taxon>Clostridia</taxon>
        <taxon>Eubacteriales</taxon>
        <taxon>Oscillospiraceae</taxon>
        <taxon>Caproicibacterium</taxon>
    </lineage>
</organism>
<dbReference type="PANTHER" id="PTHR30478:SF0">
    <property type="entry name" value="BETA SLIDING CLAMP"/>
    <property type="match status" value="1"/>
</dbReference>
<dbReference type="PIRSF" id="PIRSF000804">
    <property type="entry name" value="DNA_pol_III_b"/>
    <property type="match status" value="1"/>
</dbReference>
<dbReference type="CDD" id="cd00140">
    <property type="entry name" value="beta_clamp"/>
    <property type="match status" value="1"/>
</dbReference>
<dbReference type="InterPro" id="IPR046938">
    <property type="entry name" value="DNA_clamp_sf"/>
</dbReference>
<keyword evidence="8 10" id="KW-0239">DNA-directed DNA polymerase</keyword>
<protein>
    <recommendedName>
        <fullName evidence="3 10">Beta sliding clamp</fullName>
    </recommendedName>
</protein>
<keyword evidence="6 10" id="KW-0548">Nucleotidyltransferase</keyword>
<evidence type="ECO:0000313" key="15">
    <source>
        <dbReference type="Proteomes" id="UP000516046"/>
    </source>
</evidence>
<keyword evidence="7 10" id="KW-0235">DNA replication</keyword>
<comment type="subcellular location">
    <subcellularLocation>
        <location evidence="1 10">Cytoplasm</location>
    </subcellularLocation>
</comment>
<feature type="domain" description="DNA polymerase III beta sliding clamp central" evidence="12">
    <location>
        <begin position="129"/>
        <end position="241"/>
    </location>
</feature>
<dbReference type="SMART" id="SM00480">
    <property type="entry name" value="POL3Bc"/>
    <property type="match status" value="1"/>
</dbReference>
<dbReference type="NCBIfam" id="TIGR00663">
    <property type="entry name" value="dnan"/>
    <property type="match status" value="1"/>
</dbReference>
<evidence type="ECO:0000259" key="11">
    <source>
        <dbReference type="Pfam" id="PF00712"/>
    </source>
</evidence>
<name>A0A7G9WHD3_9FIRM</name>
<evidence type="ECO:0000256" key="9">
    <source>
        <dbReference type="ARBA" id="ARBA00023125"/>
    </source>
</evidence>
<sequence length="372" mass="40986">MKITCDRQQLLDAVLNVQRAVSSKSSIPALQGILLKAKQNSIYLCGYDAEMLGMTTEIEASVLQTGTVVLSAKLFGDIIRRLPDERVHLETDDKNMTTIQSGQSNFSIVGIPAEEYPELPKISGERGIQIPNSVLKDMIHQTIFAVAESDAKPIHTGTLFEIGDGKIRLVSVDGYRLALREERVNSEENGLSFVVPGKALQEVSKLLPENDENCAIQVGSRHILFTVGSYTVIARLLEGEFLDYRSAIPQNSSSTVTIKTSDFIDSVERVSLLITDRLKSPIRCIFEEDTIRLSSYTPIGRASDQFPAKLEGNSVEMGFNNHYLLDALRNAEGDQVKVELNGPLSPMKVLPMEGNSFLFLVLPVRLKSEDAG</sequence>
<dbReference type="SUPFAM" id="SSF55979">
    <property type="entry name" value="DNA clamp"/>
    <property type="match status" value="3"/>
</dbReference>
<dbReference type="InterPro" id="IPR022635">
    <property type="entry name" value="DNA_polIII_beta_C"/>
</dbReference>
<dbReference type="GO" id="GO:0009360">
    <property type="term" value="C:DNA polymerase III complex"/>
    <property type="evidence" value="ECO:0007669"/>
    <property type="project" value="InterPro"/>
</dbReference>
<dbReference type="GO" id="GO:0003887">
    <property type="term" value="F:DNA-directed DNA polymerase activity"/>
    <property type="evidence" value="ECO:0007669"/>
    <property type="project" value="UniProtKB-UniRule"/>
</dbReference>
<evidence type="ECO:0000256" key="7">
    <source>
        <dbReference type="ARBA" id="ARBA00022705"/>
    </source>
</evidence>
<evidence type="ECO:0000313" key="14">
    <source>
        <dbReference type="EMBL" id="QNO18095.1"/>
    </source>
</evidence>
<feature type="domain" description="DNA polymerase III beta sliding clamp C-terminal" evidence="13">
    <location>
        <begin position="245"/>
        <end position="365"/>
    </location>
</feature>
<gene>
    <name evidence="14" type="primary">dnaN</name>
    <name evidence="14" type="ORF">H6X83_00010</name>
</gene>
<dbReference type="InterPro" id="IPR022634">
    <property type="entry name" value="DNA_polIII_beta_N"/>
</dbReference>
<comment type="function">
    <text evidence="10">Confers DNA tethering and processivity to DNA polymerases and other proteins. Acts as a clamp, forming a ring around DNA (a reaction catalyzed by the clamp-loading complex) which diffuses in an ATP-independent manner freely and bidirectionally along dsDNA. Initially characterized for its ability to contact the catalytic subunit of DNA polymerase III (Pol III), a complex, multichain enzyme responsible for most of the replicative synthesis in bacteria; Pol III exhibits 3'-5' exonuclease proofreading activity. The beta chain is required for initiation of replication as well as for processivity of DNA replication.</text>
</comment>
<dbReference type="Pfam" id="PF02767">
    <property type="entry name" value="DNA_pol3_beta_2"/>
    <property type="match status" value="1"/>
</dbReference>
<dbReference type="KEGG" id="caml:H6X83_00010"/>
<accession>A0A7G9WHD3</accession>
<keyword evidence="5 10" id="KW-0808">Transferase</keyword>
<dbReference type="PANTHER" id="PTHR30478">
    <property type="entry name" value="DNA POLYMERASE III SUBUNIT BETA"/>
    <property type="match status" value="1"/>
</dbReference>
<dbReference type="RefSeq" id="WP_212507160.1">
    <property type="nucleotide sequence ID" value="NZ_CP060696.1"/>
</dbReference>
<dbReference type="Pfam" id="PF00712">
    <property type="entry name" value="DNA_pol3_beta"/>
    <property type="match status" value="1"/>
</dbReference>
<dbReference type="Gene3D" id="3.10.150.10">
    <property type="entry name" value="DNA Polymerase III, subunit A, domain 2"/>
    <property type="match status" value="1"/>
</dbReference>
<comment type="subunit">
    <text evidence="10">Forms a ring-shaped head-to-tail homodimer around DNA.</text>
</comment>
<dbReference type="InterPro" id="IPR001001">
    <property type="entry name" value="DNA_polIII_beta"/>
</dbReference>
<evidence type="ECO:0000256" key="5">
    <source>
        <dbReference type="ARBA" id="ARBA00022679"/>
    </source>
</evidence>
<reference evidence="14 15" key="1">
    <citation type="submission" date="2020-08" db="EMBL/GenBank/DDBJ databases">
        <authorList>
            <person name="Ren C."/>
            <person name="Gu Y."/>
            <person name="Xu Y."/>
        </authorList>
    </citation>
    <scope>NUCLEOTIDE SEQUENCE [LARGE SCALE GENOMIC DNA]</scope>
    <source>
        <strain evidence="14 15">LBM18003</strain>
    </source>
</reference>
<evidence type="ECO:0000256" key="4">
    <source>
        <dbReference type="ARBA" id="ARBA00022490"/>
    </source>
</evidence>
<evidence type="ECO:0000256" key="8">
    <source>
        <dbReference type="ARBA" id="ARBA00022932"/>
    </source>
</evidence>
<evidence type="ECO:0000256" key="2">
    <source>
        <dbReference type="ARBA" id="ARBA00010752"/>
    </source>
</evidence>
<evidence type="ECO:0000256" key="1">
    <source>
        <dbReference type="ARBA" id="ARBA00004496"/>
    </source>
</evidence>
<keyword evidence="9" id="KW-0238">DNA-binding</keyword>
<evidence type="ECO:0000259" key="12">
    <source>
        <dbReference type="Pfam" id="PF02767"/>
    </source>
</evidence>
<evidence type="ECO:0000256" key="3">
    <source>
        <dbReference type="ARBA" id="ARBA00021035"/>
    </source>
</evidence>
<dbReference type="Proteomes" id="UP000516046">
    <property type="component" value="Chromosome"/>
</dbReference>
<dbReference type="InterPro" id="IPR022637">
    <property type="entry name" value="DNA_polIII_beta_cen"/>
</dbReference>
<evidence type="ECO:0000256" key="10">
    <source>
        <dbReference type="PIRNR" id="PIRNR000804"/>
    </source>
</evidence>